<dbReference type="InterPro" id="IPR015590">
    <property type="entry name" value="Aldehyde_DH_dom"/>
</dbReference>
<evidence type="ECO:0000256" key="3">
    <source>
        <dbReference type="ARBA" id="ARBA00023002"/>
    </source>
</evidence>
<keyword evidence="3 5" id="KW-0560">Oxidoreductase</keyword>
<dbReference type="InterPro" id="IPR016162">
    <property type="entry name" value="Ald_DH_N"/>
</dbReference>
<evidence type="ECO:0000256" key="1">
    <source>
        <dbReference type="ARBA" id="ARBA00009986"/>
    </source>
</evidence>
<dbReference type="InterPro" id="IPR044148">
    <property type="entry name" value="ALDH_GabD1-like"/>
</dbReference>
<dbReference type="PROSITE" id="PS00687">
    <property type="entry name" value="ALDEHYDE_DEHYDR_GLU"/>
    <property type="match status" value="1"/>
</dbReference>
<dbReference type="EMBL" id="FOVN01000003">
    <property type="protein sequence ID" value="SFN74056.1"/>
    <property type="molecule type" value="Genomic_DNA"/>
</dbReference>
<dbReference type="InterPro" id="IPR029510">
    <property type="entry name" value="Ald_DH_CS_GLU"/>
</dbReference>
<evidence type="ECO:0000256" key="4">
    <source>
        <dbReference type="PROSITE-ProRule" id="PRU10007"/>
    </source>
</evidence>
<dbReference type="InterPro" id="IPR016163">
    <property type="entry name" value="Ald_DH_C"/>
</dbReference>
<dbReference type="SUPFAM" id="SSF53720">
    <property type="entry name" value="ALDH-like"/>
    <property type="match status" value="1"/>
</dbReference>
<feature type="active site" evidence="4">
    <location>
        <position position="230"/>
    </location>
</feature>
<dbReference type="FunFam" id="3.40.605.10:FF:000012">
    <property type="entry name" value="NAD-dependent succinate-semialdehyde dehydrogenase"/>
    <property type="match status" value="1"/>
</dbReference>
<accession>A0A1I5BHC1</accession>
<dbReference type="STRING" id="649333.SAMN04487989_103133"/>
<organism evidence="7 8">
    <name type="scientific">Bizionia echini</name>
    <dbReference type="NCBI Taxonomy" id="649333"/>
    <lineage>
        <taxon>Bacteria</taxon>
        <taxon>Pseudomonadati</taxon>
        <taxon>Bacteroidota</taxon>
        <taxon>Flavobacteriia</taxon>
        <taxon>Flavobacteriales</taxon>
        <taxon>Flavobacteriaceae</taxon>
        <taxon>Bizionia</taxon>
    </lineage>
</organism>
<evidence type="ECO:0000256" key="5">
    <source>
        <dbReference type="RuleBase" id="RU003345"/>
    </source>
</evidence>
<evidence type="ECO:0000259" key="6">
    <source>
        <dbReference type="Pfam" id="PF00171"/>
    </source>
</evidence>
<feature type="domain" description="Aldehyde dehydrogenase" evidence="6">
    <location>
        <begin position="5"/>
        <end position="450"/>
    </location>
</feature>
<dbReference type="RefSeq" id="WP_092207876.1">
    <property type="nucleotide sequence ID" value="NZ_FOVN01000003.1"/>
</dbReference>
<dbReference type="Proteomes" id="UP000198705">
    <property type="component" value="Unassembled WGS sequence"/>
</dbReference>
<dbReference type="OrthoDB" id="9762913at2"/>
<gene>
    <name evidence="7" type="ORF">SAMN04487989_103133</name>
</gene>
<dbReference type="AlphaFoldDB" id="A0A1I5BHC1"/>
<protein>
    <submittedName>
        <fullName evidence="7">Succinate-semialdehyde dehydrogenase / glutarate-semialdehyde dehydrogenase</fullName>
    </submittedName>
</protein>
<comment type="similarity">
    <text evidence="1 5">Belongs to the aldehyde dehydrogenase family.</text>
</comment>
<dbReference type="Gene3D" id="3.40.605.10">
    <property type="entry name" value="Aldehyde Dehydrogenase, Chain A, domain 1"/>
    <property type="match status" value="1"/>
</dbReference>
<evidence type="ECO:0000313" key="8">
    <source>
        <dbReference type="Proteomes" id="UP000198705"/>
    </source>
</evidence>
<reference evidence="8" key="1">
    <citation type="submission" date="2016-10" db="EMBL/GenBank/DDBJ databases">
        <authorList>
            <person name="Varghese N."/>
            <person name="Submissions S."/>
        </authorList>
    </citation>
    <scope>NUCLEOTIDE SEQUENCE [LARGE SCALE GENOMIC DNA]</scope>
    <source>
        <strain evidence="8">DSM 23925</strain>
    </source>
</reference>
<dbReference type="GO" id="GO:0004777">
    <property type="term" value="F:succinate-semialdehyde dehydrogenase (NAD+) activity"/>
    <property type="evidence" value="ECO:0007669"/>
    <property type="project" value="TreeGrafter"/>
</dbReference>
<dbReference type="PANTHER" id="PTHR43217:SF1">
    <property type="entry name" value="SUCCINATE SEMIALDEHYDE DEHYDROGENASE [NAD(P)+] SAD"/>
    <property type="match status" value="1"/>
</dbReference>
<keyword evidence="8" id="KW-1185">Reference proteome</keyword>
<evidence type="ECO:0000313" key="7">
    <source>
        <dbReference type="EMBL" id="SFN74056.1"/>
    </source>
</evidence>
<dbReference type="CDD" id="cd07100">
    <property type="entry name" value="ALDH_SSADH1_GabD1"/>
    <property type="match status" value="1"/>
</dbReference>
<keyword evidence="2" id="KW-0521">NADP</keyword>
<dbReference type="GO" id="GO:0004030">
    <property type="term" value="F:aldehyde dehydrogenase [NAD(P)+] activity"/>
    <property type="evidence" value="ECO:0007669"/>
    <property type="project" value="InterPro"/>
</dbReference>
<dbReference type="Pfam" id="PF00171">
    <property type="entry name" value="Aldedh"/>
    <property type="match status" value="1"/>
</dbReference>
<sequence length="454" mass="50308">MSQIINTVNPYNGETLDSYKQFSNEMVENYLSRAHQTFQNWRSTDIKERTDLFKQLAENLLKNKESYSTLMTQEMGKPISQSRAEIEKCALLTDFYVTNADEFLADELIETDASESFISYDPLGCILGIMPWNYPFWQVLRFAIPTIAAGNTVLLKHASNVTGCALAIQNLFEESGFPKGCFQTLLASHDQIETIIADNRLQAVSLTGSEKAGKHIAALAGKNLKKTVLELGGNNACIVLADADLDTYLDTMVNARMQNTGQSCIAAKRFIVEAPIYDEFLEKLIKKVSNIKIGDPLKDDTELSVLARKDLADTLKKQVDQSVKNGATIKIGNTIKDAFFEPTIITDVNPGMPVFDEETFGPVAAIIKVNNADEAYKMTANSKYGLGSMVFTKDTETAKHQINQIPDGAFFINELVKSDPRLPFGGTKASGYGRELSIEGIHEFVNKKTVYINL</sequence>
<dbReference type="InterPro" id="IPR016161">
    <property type="entry name" value="Ald_DH/histidinol_DH"/>
</dbReference>
<name>A0A1I5BHC1_9FLAO</name>
<proteinExistence type="inferred from homology"/>
<dbReference type="InterPro" id="IPR047110">
    <property type="entry name" value="GABD/Sad-like"/>
</dbReference>
<dbReference type="Gene3D" id="3.40.309.10">
    <property type="entry name" value="Aldehyde Dehydrogenase, Chain A, domain 2"/>
    <property type="match status" value="1"/>
</dbReference>
<dbReference type="PANTHER" id="PTHR43217">
    <property type="entry name" value="SUCCINATE SEMIALDEHYDE DEHYDROGENASE [NAD(P)+] SAD"/>
    <property type="match status" value="1"/>
</dbReference>
<evidence type="ECO:0000256" key="2">
    <source>
        <dbReference type="ARBA" id="ARBA00022857"/>
    </source>
</evidence>